<comment type="caution">
    <text evidence="2">The sequence shown here is derived from an EMBL/GenBank/DDBJ whole genome shotgun (WGS) entry which is preliminary data.</text>
</comment>
<proteinExistence type="predicted"/>
<protein>
    <submittedName>
        <fullName evidence="2">Uncharacterized protein</fullName>
    </submittedName>
</protein>
<feature type="region of interest" description="Disordered" evidence="1">
    <location>
        <begin position="100"/>
        <end position="125"/>
    </location>
</feature>
<dbReference type="EMBL" id="CAIIXF020000010">
    <property type="protein sequence ID" value="CAH1797946.1"/>
    <property type="molecule type" value="Genomic_DNA"/>
</dbReference>
<sequence length="125" mass="14398">MPYIMMKSFLLKWYQLGSLSYYVKTKNLRHIIMVSVFYTCVQNKLAGCTLSVTTCYTLKSFKVMLIKLLQARSQIFFHFGKFSQKSLKNSQNGEKLHDFERNFGQGVGGRLNPATPPPPPPWLRA</sequence>
<reference evidence="2" key="1">
    <citation type="submission" date="2022-03" db="EMBL/GenBank/DDBJ databases">
        <authorList>
            <person name="Martin C."/>
        </authorList>
    </citation>
    <scope>NUCLEOTIDE SEQUENCE</scope>
</reference>
<accession>A0A8S4PV52</accession>
<gene>
    <name evidence="2" type="ORF">OFUS_LOCUS22148</name>
</gene>
<evidence type="ECO:0000313" key="3">
    <source>
        <dbReference type="Proteomes" id="UP000749559"/>
    </source>
</evidence>
<keyword evidence="3" id="KW-1185">Reference proteome</keyword>
<dbReference type="Proteomes" id="UP000749559">
    <property type="component" value="Unassembled WGS sequence"/>
</dbReference>
<feature type="compositionally biased region" description="Pro residues" evidence="1">
    <location>
        <begin position="114"/>
        <end position="125"/>
    </location>
</feature>
<organism evidence="2 3">
    <name type="scientific">Owenia fusiformis</name>
    <name type="common">Polychaete worm</name>
    <dbReference type="NCBI Taxonomy" id="6347"/>
    <lineage>
        <taxon>Eukaryota</taxon>
        <taxon>Metazoa</taxon>
        <taxon>Spiralia</taxon>
        <taxon>Lophotrochozoa</taxon>
        <taxon>Annelida</taxon>
        <taxon>Polychaeta</taxon>
        <taxon>Sedentaria</taxon>
        <taxon>Canalipalpata</taxon>
        <taxon>Sabellida</taxon>
        <taxon>Oweniida</taxon>
        <taxon>Oweniidae</taxon>
        <taxon>Owenia</taxon>
    </lineage>
</organism>
<dbReference type="AlphaFoldDB" id="A0A8S4PV52"/>
<evidence type="ECO:0000313" key="2">
    <source>
        <dbReference type="EMBL" id="CAH1797946.1"/>
    </source>
</evidence>
<evidence type="ECO:0000256" key="1">
    <source>
        <dbReference type="SAM" id="MobiDB-lite"/>
    </source>
</evidence>
<name>A0A8S4PV52_OWEFU</name>